<evidence type="ECO:0000256" key="3">
    <source>
        <dbReference type="ARBA" id="ARBA00023163"/>
    </source>
</evidence>
<keyword evidence="8" id="KW-1185">Reference proteome</keyword>
<dbReference type="PANTHER" id="PTHR30055">
    <property type="entry name" value="HTH-TYPE TRANSCRIPTIONAL REGULATOR RUTR"/>
    <property type="match status" value="1"/>
</dbReference>
<reference evidence="7 8" key="1">
    <citation type="submission" date="2024-09" db="EMBL/GenBank/DDBJ databases">
        <authorList>
            <person name="Sun Q."/>
            <person name="Mori K."/>
        </authorList>
    </citation>
    <scope>NUCLEOTIDE SEQUENCE [LARGE SCALE GENOMIC DNA]</scope>
    <source>
        <strain evidence="7 8">CCM 3426</strain>
    </source>
</reference>
<name>A0ABV5IXT6_9ACTN</name>
<dbReference type="SUPFAM" id="SSF46689">
    <property type="entry name" value="Homeodomain-like"/>
    <property type="match status" value="1"/>
</dbReference>
<dbReference type="InterPro" id="IPR009057">
    <property type="entry name" value="Homeodomain-like_sf"/>
</dbReference>
<dbReference type="Gene3D" id="1.10.10.60">
    <property type="entry name" value="Homeodomain-like"/>
    <property type="match status" value="1"/>
</dbReference>
<dbReference type="InterPro" id="IPR050109">
    <property type="entry name" value="HTH-type_TetR-like_transc_reg"/>
</dbReference>
<dbReference type="InterPro" id="IPR001647">
    <property type="entry name" value="HTH_TetR"/>
</dbReference>
<gene>
    <name evidence="7" type="ORF">ACFFV7_49865</name>
</gene>
<dbReference type="PROSITE" id="PS50977">
    <property type="entry name" value="HTH_TETR_2"/>
    <property type="match status" value="1"/>
</dbReference>
<dbReference type="InterPro" id="IPR041347">
    <property type="entry name" value="MftR_C"/>
</dbReference>
<feature type="region of interest" description="Disordered" evidence="5">
    <location>
        <begin position="215"/>
        <end position="235"/>
    </location>
</feature>
<dbReference type="Gene3D" id="1.10.357.10">
    <property type="entry name" value="Tetracycline Repressor, domain 2"/>
    <property type="match status" value="1"/>
</dbReference>
<dbReference type="Pfam" id="PF17754">
    <property type="entry name" value="TetR_C_14"/>
    <property type="match status" value="1"/>
</dbReference>
<accession>A0ABV5IXT6</accession>
<keyword evidence="3" id="KW-0804">Transcription</keyword>
<proteinExistence type="predicted"/>
<evidence type="ECO:0000256" key="2">
    <source>
        <dbReference type="ARBA" id="ARBA00023125"/>
    </source>
</evidence>
<keyword evidence="1" id="KW-0805">Transcription regulation</keyword>
<comment type="caution">
    <text evidence="7">The sequence shown here is derived from an EMBL/GenBank/DDBJ whole genome shotgun (WGS) entry which is preliminary data.</text>
</comment>
<dbReference type="RefSeq" id="WP_125648692.1">
    <property type="nucleotide sequence ID" value="NZ_BMRC01000037.1"/>
</dbReference>
<evidence type="ECO:0000256" key="5">
    <source>
        <dbReference type="SAM" id="MobiDB-lite"/>
    </source>
</evidence>
<keyword evidence="2 4" id="KW-0238">DNA-binding</keyword>
<dbReference type="PANTHER" id="PTHR30055:SF234">
    <property type="entry name" value="HTH-TYPE TRANSCRIPTIONAL REGULATOR BETI"/>
    <property type="match status" value="1"/>
</dbReference>
<evidence type="ECO:0000313" key="7">
    <source>
        <dbReference type="EMBL" id="MFB9209368.1"/>
    </source>
</evidence>
<feature type="domain" description="HTH tetR-type" evidence="6">
    <location>
        <begin position="11"/>
        <end position="71"/>
    </location>
</feature>
<dbReference type="Proteomes" id="UP001589647">
    <property type="component" value="Unassembled WGS sequence"/>
</dbReference>
<dbReference type="EMBL" id="JBHMEI010000102">
    <property type="protein sequence ID" value="MFB9209368.1"/>
    <property type="molecule type" value="Genomic_DNA"/>
</dbReference>
<evidence type="ECO:0000256" key="4">
    <source>
        <dbReference type="PROSITE-ProRule" id="PRU00335"/>
    </source>
</evidence>
<sequence length="235" mass="26006">MEEGLRERKKRETRQRIADMAMGLFMTRGFDNVTVAEIARAADVSVNTVFNYFPTKEDLFADRQELVTDLPQQVVRGRRPGESVVRAFRRDFMEAVESRHWRYGLNAGGDIFARIVNESPSLVAKLRELHVARERALAEVLADELDADPDDLTPQVVATQILNTTRVLTGHAVTRMLAGEGWETIAPDLEAQAAAAFDLLESGIGGYCVRPLVAGEDGRQDAGPEAEDHEPGSDD</sequence>
<dbReference type="Pfam" id="PF00440">
    <property type="entry name" value="TetR_N"/>
    <property type="match status" value="1"/>
</dbReference>
<feature type="DNA-binding region" description="H-T-H motif" evidence="4">
    <location>
        <begin position="34"/>
        <end position="53"/>
    </location>
</feature>
<protein>
    <submittedName>
        <fullName evidence="7">TetR/AcrR family transcriptional regulator</fullName>
    </submittedName>
</protein>
<evidence type="ECO:0000313" key="8">
    <source>
        <dbReference type="Proteomes" id="UP001589647"/>
    </source>
</evidence>
<evidence type="ECO:0000259" key="6">
    <source>
        <dbReference type="PROSITE" id="PS50977"/>
    </source>
</evidence>
<evidence type="ECO:0000256" key="1">
    <source>
        <dbReference type="ARBA" id="ARBA00023015"/>
    </source>
</evidence>
<dbReference type="PRINTS" id="PR00455">
    <property type="entry name" value="HTHTETR"/>
</dbReference>
<organism evidence="7 8">
    <name type="scientific">Nonomuraea spiralis</name>
    <dbReference type="NCBI Taxonomy" id="46182"/>
    <lineage>
        <taxon>Bacteria</taxon>
        <taxon>Bacillati</taxon>
        <taxon>Actinomycetota</taxon>
        <taxon>Actinomycetes</taxon>
        <taxon>Streptosporangiales</taxon>
        <taxon>Streptosporangiaceae</taxon>
        <taxon>Nonomuraea</taxon>
    </lineage>
</organism>